<dbReference type="InterPro" id="IPR010914">
    <property type="entry name" value="RsgA_GTPase_dom"/>
</dbReference>
<feature type="domain" description="EngC GTPase" evidence="11">
    <location>
        <begin position="73"/>
        <end position="220"/>
    </location>
</feature>
<dbReference type="Pfam" id="PF16745">
    <property type="entry name" value="RsgA_N"/>
    <property type="match status" value="1"/>
</dbReference>
<name>A0AAE3V9Y2_9FIRM</name>
<evidence type="ECO:0000256" key="5">
    <source>
        <dbReference type="ARBA" id="ARBA00022741"/>
    </source>
</evidence>
<keyword evidence="14" id="KW-1185">Reference proteome</keyword>
<evidence type="ECO:0000259" key="12">
    <source>
        <dbReference type="PROSITE" id="PS51721"/>
    </source>
</evidence>
<dbReference type="SUPFAM" id="SSF52540">
    <property type="entry name" value="P-loop containing nucleoside triphosphate hydrolases"/>
    <property type="match status" value="1"/>
</dbReference>
<feature type="binding site" evidence="10">
    <location>
        <position position="245"/>
    </location>
    <ligand>
        <name>Zn(2+)</name>
        <dbReference type="ChEBI" id="CHEBI:29105"/>
    </ligand>
</feature>
<evidence type="ECO:0000259" key="11">
    <source>
        <dbReference type="PROSITE" id="PS50936"/>
    </source>
</evidence>
<feature type="domain" description="CP-type G" evidence="12">
    <location>
        <begin position="64"/>
        <end position="222"/>
    </location>
</feature>
<keyword evidence="1 10" id="KW-0963">Cytoplasm</keyword>
<accession>A0AAE3V9Y2</accession>
<comment type="cofactor">
    <cofactor evidence="10">
        <name>Zn(2+)</name>
        <dbReference type="ChEBI" id="CHEBI:29105"/>
    </cofactor>
    <text evidence="10">Binds 1 zinc ion per subunit.</text>
</comment>
<keyword evidence="7 10" id="KW-0862">Zinc</keyword>
<dbReference type="Proteomes" id="UP001241537">
    <property type="component" value="Unassembled WGS sequence"/>
</dbReference>
<comment type="function">
    <text evidence="10">One of several proteins that assist in the late maturation steps of the functional core of the 30S ribosomal subunit. Helps release RbfA from mature subunits. May play a role in the assembly of ribosomal proteins into the subunit. Circularly permuted GTPase that catalyzes slow GTP hydrolysis, GTPase activity is stimulated by the 30S ribosomal subunit.</text>
</comment>
<evidence type="ECO:0000256" key="1">
    <source>
        <dbReference type="ARBA" id="ARBA00022490"/>
    </source>
</evidence>
<dbReference type="EMBL" id="JAUSTO010000006">
    <property type="protein sequence ID" value="MDQ0152492.1"/>
    <property type="molecule type" value="Genomic_DNA"/>
</dbReference>
<dbReference type="PANTHER" id="PTHR32120:SF11">
    <property type="entry name" value="SMALL RIBOSOMAL SUBUNIT BIOGENESIS GTPASE RSGA 1, MITOCHONDRIAL-RELATED"/>
    <property type="match status" value="1"/>
</dbReference>
<protein>
    <recommendedName>
        <fullName evidence="10">Small ribosomal subunit biogenesis GTPase RsgA</fullName>
        <ecNumber evidence="10">3.6.1.-</ecNumber>
    </recommendedName>
</protein>
<comment type="caution">
    <text evidence="13">The sequence shown here is derived from an EMBL/GenBank/DDBJ whole genome shotgun (WGS) entry which is preliminary data.</text>
</comment>
<dbReference type="Gene3D" id="2.40.50.140">
    <property type="entry name" value="Nucleic acid-binding proteins"/>
    <property type="match status" value="1"/>
</dbReference>
<evidence type="ECO:0000256" key="3">
    <source>
        <dbReference type="ARBA" id="ARBA00022723"/>
    </source>
</evidence>
<comment type="similarity">
    <text evidence="10">Belongs to the TRAFAC class YlqF/YawG GTPase family. RsgA subfamily.</text>
</comment>
<dbReference type="NCBIfam" id="TIGR00157">
    <property type="entry name" value="ribosome small subunit-dependent GTPase A"/>
    <property type="match status" value="1"/>
</dbReference>
<dbReference type="GO" id="GO:0005525">
    <property type="term" value="F:GTP binding"/>
    <property type="evidence" value="ECO:0007669"/>
    <property type="project" value="UniProtKB-UniRule"/>
</dbReference>
<reference evidence="13" key="1">
    <citation type="submission" date="2023-07" db="EMBL/GenBank/DDBJ databases">
        <title>Genomic Encyclopedia of Type Strains, Phase IV (KMG-IV): sequencing the most valuable type-strain genomes for metagenomic binning, comparative biology and taxonomic classification.</title>
        <authorList>
            <person name="Goeker M."/>
        </authorList>
    </citation>
    <scope>NUCLEOTIDE SEQUENCE</scope>
    <source>
        <strain evidence="13">DSM 19659</strain>
    </source>
</reference>
<evidence type="ECO:0000313" key="13">
    <source>
        <dbReference type="EMBL" id="MDQ0152492.1"/>
    </source>
</evidence>
<dbReference type="Pfam" id="PF03193">
    <property type="entry name" value="RsgA_GTPase"/>
    <property type="match status" value="1"/>
</dbReference>
<dbReference type="CDD" id="cd04466">
    <property type="entry name" value="S1_YloQ_GTPase"/>
    <property type="match status" value="1"/>
</dbReference>
<dbReference type="AlphaFoldDB" id="A0AAE3V9Y2"/>
<dbReference type="InterPro" id="IPR012340">
    <property type="entry name" value="NA-bd_OB-fold"/>
</dbReference>
<feature type="binding site" evidence="10">
    <location>
        <begin position="113"/>
        <end position="116"/>
    </location>
    <ligand>
        <name>GTP</name>
        <dbReference type="ChEBI" id="CHEBI:37565"/>
    </ligand>
</feature>
<dbReference type="HAMAP" id="MF_01820">
    <property type="entry name" value="GTPase_RsgA"/>
    <property type="match status" value="1"/>
</dbReference>
<keyword evidence="9 10" id="KW-0342">GTP-binding</keyword>
<evidence type="ECO:0000256" key="10">
    <source>
        <dbReference type="HAMAP-Rule" id="MF_01820"/>
    </source>
</evidence>
<dbReference type="PROSITE" id="PS51721">
    <property type="entry name" value="G_CP"/>
    <property type="match status" value="1"/>
</dbReference>
<keyword evidence="2 10" id="KW-0690">Ribosome biogenesis</keyword>
<sequence>MQGKIIKGIAGFYVVESSGRRCMCKARGAFRKAGLKPLVGDLVRVEEAQTEKSEGSIEEIYPRKNVLIRPAVSNVDQALVVLALRQPDPQLYLLDEYLLTMERQHIPAAILWNKADLDTENALESYAEIYHKAGYPVLSLSTRTGEGMEALRDWLRGRTTVLAGPSGVGKSSLTNLLCPDAAMETGEISRKISRGKQTTRHTELFPMGEDSYLLDTPGFTSVWVEAEADELRELFPEIWRWEGSCRFTGCRHLSEPDCAVKRAVETGEISQSRYQSYERLMKEISERRRYG</sequence>
<dbReference type="InterPro" id="IPR030378">
    <property type="entry name" value="G_CP_dom"/>
</dbReference>
<dbReference type="GO" id="GO:0019843">
    <property type="term" value="F:rRNA binding"/>
    <property type="evidence" value="ECO:0007669"/>
    <property type="project" value="UniProtKB-KW"/>
</dbReference>
<dbReference type="RefSeq" id="WP_307254183.1">
    <property type="nucleotide sequence ID" value="NZ_JAUSTO010000006.1"/>
</dbReference>
<evidence type="ECO:0000256" key="6">
    <source>
        <dbReference type="ARBA" id="ARBA00022801"/>
    </source>
</evidence>
<dbReference type="InterPro" id="IPR031944">
    <property type="entry name" value="RsgA_N"/>
</dbReference>
<keyword evidence="8 10" id="KW-0694">RNA-binding</keyword>
<dbReference type="Gene3D" id="3.40.50.300">
    <property type="entry name" value="P-loop containing nucleotide triphosphate hydrolases"/>
    <property type="match status" value="1"/>
</dbReference>
<dbReference type="InterPro" id="IPR004881">
    <property type="entry name" value="Ribosome_biogen_GTPase_RsgA"/>
</dbReference>
<keyword evidence="5 10" id="KW-0547">Nucleotide-binding</keyword>
<keyword evidence="6 10" id="KW-0378">Hydrolase</keyword>
<dbReference type="EC" id="3.6.1.-" evidence="10"/>
<comment type="subcellular location">
    <subcellularLocation>
        <location evidence="10">Cytoplasm</location>
    </subcellularLocation>
</comment>
<dbReference type="PANTHER" id="PTHR32120">
    <property type="entry name" value="SMALL RIBOSOMAL SUBUNIT BIOGENESIS GTPASE RSGA"/>
    <property type="match status" value="1"/>
</dbReference>
<dbReference type="PROSITE" id="PS50936">
    <property type="entry name" value="ENGC_GTPASE"/>
    <property type="match status" value="1"/>
</dbReference>
<evidence type="ECO:0000256" key="2">
    <source>
        <dbReference type="ARBA" id="ARBA00022517"/>
    </source>
</evidence>
<organism evidence="13 14">
    <name type="scientific">Moryella indoligenes</name>
    <dbReference type="NCBI Taxonomy" id="371674"/>
    <lineage>
        <taxon>Bacteria</taxon>
        <taxon>Bacillati</taxon>
        <taxon>Bacillota</taxon>
        <taxon>Clostridia</taxon>
        <taxon>Lachnospirales</taxon>
        <taxon>Lachnospiraceae</taxon>
        <taxon>Moryella</taxon>
    </lineage>
</organism>
<feature type="binding site" evidence="10">
    <location>
        <position position="258"/>
    </location>
    <ligand>
        <name>Zn(2+)</name>
        <dbReference type="ChEBI" id="CHEBI:29105"/>
    </ligand>
</feature>
<dbReference type="GO" id="GO:0042274">
    <property type="term" value="P:ribosomal small subunit biogenesis"/>
    <property type="evidence" value="ECO:0007669"/>
    <property type="project" value="UniProtKB-UniRule"/>
</dbReference>
<dbReference type="GO" id="GO:0003924">
    <property type="term" value="F:GTPase activity"/>
    <property type="evidence" value="ECO:0007669"/>
    <property type="project" value="UniProtKB-UniRule"/>
</dbReference>
<evidence type="ECO:0000256" key="8">
    <source>
        <dbReference type="ARBA" id="ARBA00022884"/>
    </source>
</evidence>
<evidence type="ECO:0000313" key="14">
    <source>
        <dbReference type="Proteomes" id="UP001241537"/>
    </source>
</evidence>
<proteinExistence type="inferred from homology"/>
<dbReference type="SUPFAM" id="SSF50249">
    <property type="entry name" value="Nucleic acid-binding proteins"/>
    <property type="match status" value="1"/>
</dbReference>
<keyword evidence="4 10" id="KW-0699">rRNA-binding</keyword>
<dbReference type="InterPro" id="IPR027417">
    <property type="entry name" value="P-loop_NTPase"/>
</dbReference>
<evidence type="ECO:0000256" key="9">
    <source>
        <dbReference type="ARBA" id="ARBA00023134"/>
    </source>
</evidence>
<feature type="binding site" evidence="10">
    <location>
        <begin position="164"/>
        <end position="172"/>
    </location>
    <ligand>
        <name>GTP</name>
        <dbReference type="ChEBI" id="CHEBI:37565"/>
    </ligand>
</feature>
<feature type="binding site" evidence="10">
    <location>
        <position position="250"/>
    </location>
    <ligand>
        <name>Zn(2+)</name>
        <dbReference type="ChEBI" id="CHEBI:29105"/>
    </ligand>
</feature>
<dbReference type="CDD" id="cd01854">
    <property type="entry name" value="YjeQ_EngC"/>
    <property type="match status" value="1"/>
</dbReference>
<dbReference type="GO" id="GO:0046872">
    <property type="term" value="F:metal ion binding"/>
    <property type="evidence" value="ECO:0007669"/>
    <property type="project" value="UniProtKB-KW"/>
</dbReference>
<feature type="binding site" evidence="10">
    <location>
        <position position="252"/>
    </location>
    <ligand>
        <name>Zn(2+)</name>
        <dbReference type="ChEBI" id="CHEBI:29105"/>
    </ligand>
</feature>
<keyword evidence="3 10" id="KW-0479">Metal-binding</keyword>
<evidence type="ECO:0000256" key="7">
    <source>
        <dbReference type="ARBA" id="ARBA00022833"/>
    </source>
</evidence>
<comment type="subunit">
    <text evidence="10">Monomer. Associates with 30S ribosomal subunit, binds 16S rRNA.</text>
</comment>
<dbReference type="GO" id="GO:0005737">
    <property type="term" value="C:cytoplasm"/>
    <property type="evidence" value="ECO:0007669"/>
    <property type="project" value="UniProtKB-SubCell"/>
</dbReference>
<dbReference type="Gene3D" id="1.10.40.50">
    <property type="entry name" value="Probable gtpase engc, domain 3"/>
    <property type="match status" value="1"/>
</dbReference>
<gene>
    <name evidence="10" type="primary">rsgA</name>
    <name evidence="13" type="ORF">J2S20_001184</name>
</gene>
<evidence type="ECO:0000256" key="4">
    <source>
        <dbReference type="ARBA" id="ARBA00022730"/>
    </source>
</evidence>